<dbReference type="CDD" id="cd04508">
    <property type="entry name" value="Tudor_SF"/>
    <property type="match status" value="1"/>
</dbReference>
<sequence>MATDANYVAGLALSWARTDPLEQWVNAAPRGGNTPLEETVSEYLGSHNPFADGSRVEVLGGLHRDAAAVWVPATIVERTAVDEWTVEFDDGDQAWRDHHELRPYSQAL</sequence>
<name>A0ABP7XT02_9ACTN</name>
<dbReference type="Proteomes" id="UP001501495">
    <property type="component" value="Unassembled WGS sequence"/>
</dbReference>
<reference evidence="2" key="1">
    <citation type="journal article" date="2019" name="Int. J. Syst. Evol. Microbiol.">
        <title>The Global Catalogue of Microorganisms (GCM) 10K type strain sequencing project: providing services to taxonomists for standard genome sequencing and annotation.</title>
        <authorList>
            <consortium name="The Broad Institute Genomics Platform"/>
            <consortium name="The Broad Institute Genome Sequencing Center for Infectious Disease"/>
            <person name="Wu L."/>
            <person name="Ma J."/>
        </authorList>
    </citation>
    <scope>NUCLEOTIDE SEQUENCE [LARGE SCALE GENOMIC DNA]</scope>
    <source>
        <strain evidence="2">JCM 16703</strain>
    </source>
</reference>
<proteinExistence type="predicted"/>
<comment type="caution">
    <text evidence="1">The sequence shown here is derived from an EMBL/GenBank/DDBJ whole genome shotgun (WGS) entry which is preliminary data.</text>
</comment>
<dbReference type="RefSeq" id="WP_344734646.1">
    <property type="nucleotide sequence ID" value="NZ_BAAAZH010000027.1"/>
</dbReference>
<evidence type="ECO:0000313" key="1">
    <source>
        <dbReference type="EMBL" id="GAA4125379.1"/>
    </source>
</evidence>
<keyword evidence="2" id="KW-1185">Reference proteome</keyword>
<gene>
    <name evidence="1" type="ORF">GCM10022215_33840</name>
</gene>
<evidence type="ECO:0000313" key="2">
    <source>
        <dbReference type="Proteomes" id="UP001501495"/>
    </source>
</evidence>
<dbReference type="Gene3D" id="2.30.30.140">
    <property type="match status" value="1"/>
</dbReference>
<organism evidence="1 2">
    <name type="scientific">Nocardioides fonticola</name>
    <dbReference type="NCBI Taxonomy" id="450363"/>
    <lineage>
        <taxon>Bacteria</taxon>
        <taxon>Bacillati</taxon>
        <taxon>Actinomycetota</taxon>
        <taxon>Actinomycetes</taxon>
        <taxon>Propionibacteriales</taxon>
        <taxon>Nocardioidaceae</taxon>
        <taxon>Nocardioides</taxon>
    </lineage>
</organism>
<dbReference type="EMBL" id="BAAAZH010000027">
    <property type="protein sequence ID" value="GAA4125379.1"/>
    <property type="molecule type" value="Genomic_DNA"/>
</dbReference>
<accession>A0ABP7XT02</accession>
<protein>
    <submittedName>
        <fullName evidence="1">Uncharacterized protein</fullName>
    </submittedName>
</protein>